<dbReference type="CDD" id="cd02440">
    <property type="entry name" value="AdoMet_MTases"/>
    <property type="match status" value="1"/>
</dbReference>
<dbReference type="Gene3D" id="3.40.50.150">
    <property type="entry name" value="Vaccinia Virus protein VP39"/>
    <property type="match status" value="1"/>
</dbReference>
<dbReference type="InterPro" id="IPR029063">
    <property type="entry name" value="SAM-dependent_MTases_sf"/>
</dbReference>
<evidence type="ECO:0000313" key="2">
    <source>
        <dbReference type="Proteomes" id="UP000176751"/>
    </source>
</evidence>
<dbReference type="PANTHER" id="PTHR43861">
    <property type="entry name" value="TRANS-ACONITATE 2-METHYLTRANSFERASE-RELATED"/>
    <property type="match status" value="1"/>
</dbReference>
<dbReference type="Pfam" id="PF13489">
    <property type="entry name" value="Methyltransf_23"/>
    <property type="match status" value="1"/>
</dbReference>
<evidence type="ECO:0000313" key="1">
    <source>
        <dbReference type="EMBL" id="OGE03105.1"/>
    </source>
</evidence>
<organism evidence="1 2">
    <name type="scientific">Candidatus Curtissbacteria bacterium RIFOXYA1_FULL_41_14</name>
    <dbReference type="NCBI Taxonomy" id="1797737"/>
    <lineage>
        <taxon>Bacteria</taxon>
        <taxon>Candidatus Curtissiibacteriota</taxon>
    </lineage>
</organism>
<dbReference type="SUPFAM" id="SSF53335">
    <property type="entry name" value="S-adenosyl-L-methionine-dependent methyltransferases"/>
    <property type="match status" value="1"/>
</dbReference>
<reference evidence="1 2" key="1">
    <citation type="journal article" date="2016" name="Nat. Commun.">
        <title>Thousands of microbial genomes shed light on interconnected biogeochemical processes in an aquifer system.</title>
        <authorList>
            <person name="Anantharaman K."/>
            <person name="Brown C.T."/>
            <person name="Hug L.A."/>
            <person name="Sharon I."/>
            <person name="Castelle C.J."/>
            <person name="Probst A.J."/>
            <person name="Thomas B.C."/>
            <person name="Singh A."/>
            <person name="Wilkins M.J."/>
            <person name="Karaoz U."/>
            <person name="Brodie E.L."/>
            <person name="Williams K.H."/>
            <person name="Hubbard S.S."/>
            <person name="Banfield J.F."/>
        </authorList>
    </citation>
    <scope>NUCLEOTIDE SEQUENCE [LARGE SCALE GENOMIC DNA]</scope>
</reference>
<name>A0A1F5HGD6_9BACT</name>
<accession>A0A1F5HGD6</accession>
<comment type="caution">
    <text evidence="1">The sequence shown here is derived from an EMBL/GenBank/DDBJ whole genome shotgun (WGS) entry which is preliminary data.</text>
</comment>
<dbReference type="PANTHER" id="PTHR43861:SF6">
    <property type="entry name" value="METHYLTRANSFERASE TYPE 11"/>
    <property type="match status" value="1"/>
</dbReference>
<dbReference type="AlphaFoldDB" id="A0A1F5HGD6"/>
<protein>
    <recommendedName>
        <fullName evidence="3">Methyltransferase type 11 domain-containing protein</fullName>
    </recommendedName>
</protein>
<sequence>MAKTLNYNKAYFKKRDHLDLHIAQSLKLVVCKNNLKRILDVGCGTGKLVNFFQKEGFDAHGCDNQKEAILLASKINKKGTITKASAANLPYKNNSFELISAISIIEHLTQTEAGKLLDEAQRILKPKGYIFLITPNFNSPLRYLKRSRWFGFSDPTHITFFTPKTLSTLLVKHKFVNIKTRLRSAYNIPTNLHLPKQVHNLPMPLKNLLNYFMISSPLAVWRDSFWILAQKKS</sequence>
<evidence type="ECO:0008006" key="3">
    <source>
        <dbReference type="Google" id="ProtNLM"/>
    </source>
</evidence>
<proteinExistence type="predicted"/>
<dbReference type="STRING" id="1797737.A2196_03975"/>
<dbReference type="EMBL" id="MFCA01000004">
    <property type="protein sequence ID" value="OGE03105.1"/>
    <property type="molecule type" value="Genomic_DNA"/>
</dbReference>
<gene>
    <name evidence="1" type="ORF">A2196_03975</name>
</gene>
<dbReference type="Proteomes" id="UP000176751">
    <property type="component" value="Unassembled WGS sequence"/>
</dbReference>